<evidence type="ECO:0000256" key="1">
    <source>
        <dbReference type="SAM" id="SignalP"/>
    </source>
</evidence>
<organism evidence="2 3">
    <name type="scientific">Splendidivirga corallicola</name>
    <dbReference type="NCBI Taxonomy" id="3051826"/>
    <lineage>
        <taxon>Bacteria</taxon>
        <taxon>Pseudomonadati</taxon>
        <taxon>Bacteroidota</taxon>
        <taxon>Cytophagia</taxon>
        <taxon>Cytophagales</taxon>
        <taxon>Splendidivirgaceae</taxon>
        <taxon>Splendidivirga</taxon>
    </lineage>
</organism>
<evidence type="ECO:0000313" key="2">
    <source>
        <dbReference type="EMBL" id="MDN5202527.1"/>
    </source>
</evidence>
<name>A0ABT8KP44_9BACT</name>
<sequence>MKNTTEKITIMMILFFVICSFQTNAQENKIDAFKNLIGGQWVLEGKQAAGLQGKSMYEFAWGINGKIVKVKYYNTDPKTLKFSLRNEGIRAFNAAAKRMEFYEFDKYGGVTIGTVVIEDKNIHADYEYHGLTLRDTWRYIDDNQYELITGEWKDGQWGRIYHKEICTRAKD</sequence>
<gene>
    <name evidence="2" type="ORF">QQ008_14160</name>
</gene>
<feature type="signal peptide" evidence="1">
    <location>
        <begin position="1"/>
        <end position="25"/>
    </location>
</feature>
<protein>
    <submittedName>
        <fullName evidence="2">Uncharacterized protein</fullName>
    </submittedName>
</protein>
<dbReference type="RefSeq" id="WP_346752551.1">
    <property type="nucleotide sequence ID" value="NZ_JAUJEA010000004.1"/>
</dbReference>
<dbReference type="Proteomes" id="UP001172082">
    <property type="component" value="Unassembled WGS sequence"/>
</dbReference>
<feature type="chain" id="PRO_5045055072" evidence="1">
    <location>
        <begin position="26"/>
        <end position="171"/>
    </location>
</feature>
<proteinExistence type="predicted"/>
<reference evidence="2" key="1">
    <citation type="submission" date="2023-06" db="EMBL/GenBank/DDBJ databases">
        <title>Genomic of Parafulvivirga corallium.</title>
        <authorList>
            <person name="Wang G."/>
        </authorList>
    </citation>
    <scope>NUCLEOTIDE SEQUENCE</scope>
    <source>
        <strain evidence="2">BMA10</strain>
    </source>
</reference>
<dbReference type="EMBL" id="JAUJEA010000004">
    <property type="protein sequence ID" value="MDN5202527.1"/>
    <property type="molecule type" value="Genomic_DNA"/>
</dbReference>
<keyword evidence="1" id="KW-0732">Signal</keyword>
<comment type="caution">
    <text evidence="2">The sequence shown here is derived from an EMBL/GenBank/DDBJ whole genome shotgun (WGS) entry which is preliminary data.</text>
</comment>
<keyword evidence="3" id="KW-1185">Reference proteome</keyword>
<accession>A0ABT8KP44</accession>
<evidence type="ECO:0000313" key="3">
    <source>
        <dbReference type="Proteomes" id="UP001172082"/>
    </source>
</evidence>